<gene>
    <name evidence="3" type="ORF">SELMODRAFT_125997</name>
</gene>
<dbReference type="Pfam" id="PF01535">
    <property type="entry name" value="PPR"/>
    <property type="match status" value="2"/>
</dbReference>
<dbReference type="GO" id="GO:0048731">
    <property type="term" value="P:system development"/>
    <property type="evidence" value="ECO:0007669"/>
    <property type="project" value="UniProtKB-ARBA"/>
</dbReference>
<organism evidence="4">
    <name type="scientific">Selaginella moellendorffii</name>
    <name type="common">Spikemoss</name>
    <dbReference type="NCBI Taxonomy" id="88036"/>
    <lineage>
        <taxon>Eukaryota</taxon>
        <taxon>Viridiplantae</taxon>
        <taxon>Streptophyta</taxon>
        <taxon>Embryophyta</taxon>
        <taxon>Tracheophyta</taxon>
        <taxon>Lycopodiopsida</taxon>
        <taxon>Selaginellales</taxon>
        <taxon>Selaginellaceae</taxon>
        <taxon>Selaginella</taxon>
    </lineage>
</organism>
<dbReference type="KEGG" id="smo:SELMODRAFT_125997"/>
<keyword evidence="1" id="KW-0677">Repeat</keyword>
<dbReference type="InParanoid" id="D8SVW7"/>
<evidence type="ECO:0000313" key="4">
    <source>
        <dbReference type="Proteomes" id="UP000001514"/>
    </source>
</evidence>
<dbReference type="PANTHER" id="PTHR47926:SF533">
    <property type="entry name" value="DYW DOMAIN-CONTAINING PROTEIN"/>
    <property type="match status" value="1"/>
</dbReference>
<sequence>MQLERIKPNEITFIAALGACADAGELETGRALHAEIINRGLDRDQRIQVSLLDTALVQMFTKCGSLPSAEAVFRQIPPLQRDVASYDAMVSAYSQAGESQAAIRTFELMLLEGGAAADEIVFVSVLSVCSHAGMLSRGLELFRSMQEDFGLRPSVDHFVCVVDLLGRSGQLQLAQELVDVMPFEPGPVPWTILLDSSNKVCDGSERQASVAAERTLQLEPEVSASYVLSSSSSMRKFSSS</sequence>
<dbReference type="GO" id="GO:0003723">
    <property type="term" value="F:RNA binding"/>
    <property type="evidence" value="ECO:0007669"/>
    <property type="project" value="InterPro"/>
</dbReference>
<accession>D8SVW7</accession>
<proteinExistence type="predicted"/>
<keyword evidence="4" id="KW-1185">Reference proteome</keyword>
<dbReference type="Gramene" id="EFJ11574">
    <property type="protein sequence ID" value="EFJ11574"/>
    <property type="gene ID" value="SELMODRAFT_125997"/>
</dbReference>
<evidence type="ECO:0008006" key="5">
    <source>
        <dbReference type="Google" id="ProtNLM"/>
    </source>
</evidence>
<dbReference type="NCBIfam" id="TIGR00756">
    <property type="entry name" value="PPR"/>
    <property type="match status" value="2"/>
</dbReference>
<dbReference type="AlphaFoldDB" id="D8SVW7"/>
<dbReference type="eggNOG" id="KOG4197">
    <property type="taxonomic scope" value="Eukaryota"/>
</dbReference>
<dbReference type="Proteomes" id="UP000001514">
    <property type="component" value="Unassembled WGS sequence"/>
</dbReference>
<feature type="repeat" description="PPR" evidence="2">
    <location>
        <begin position="82"/>
        <end position="116"/>
    </location>
</feature>
<dbReference type="Gene3D" id="1.25.40.10">
    <property type="entry name" value="Tetratricopeptide repeat domain"/>
    <property type="match status" value="2"/>
</dbReference>
<dbReference type="FunFam" id="1.25.40.10:FF:000158">
    <property type="entry name" value="pentatricopeptide repeat-containing protein At2g33680"/>
    <property type="match status" value="1"/>
</dbReference>
<reference evidence="3 4" key="1">
    <citation type="journal article" date="2011" name="Science">
        <title>The Selaginella genome identifies genetic changes associated with the evolution of vascular plants.</title>
        <authorList>
            <person name="Banks J.A."/>
            <person name="Nishiyama T."/>
            <person name="Hasebe M."/>
            <person name="Bowman J.L."/>
            <person name="Gribskov M."/>
            <person name="dePamphilis C."/>
            <person name="Albert V.A."/>
            <person name="Aono N."/>
            <person name="Aoyama T."/>
            <person name="Ambrose B.A."/>
            <person name="Ashton N.W."/>
            <person name="Axtell M.J."/>
            <person name="Barker E."/>
            <person name="Barker M.S."/>
            <person name="Bennetzen J.L."/>
            <person name="Bonawitz N.D."/>
            <person name="Chapple C."/>
            <person name="Cheng C."/>
            <person name="Correa L.G."/>
            <person name="Dacre M."/>
            <person name="DeBarry J."/>
            <person name="Dreyer I."/>
            <person name="Elias M."/>
            <person name="Engstrom E.M."/>
            <person name="Estelle M."/>
            <person name="Feng L."/>
            <person name="Finet C."/>
            <person name="Floyd S.K."/>
            <person name="Frommer W.B."/>
            <person name="Fujita T."/>
            <person name="Gramzow L."/>
            <person name="Gutensohn M."/>
            <person name="Harholt J."/>
            <person name="Hattori M."/>
            <person name="Heyl A."/>
            <person name="Hirai T."/>
            <person name="Hiwatashi Y."/>
            <person name="Ishikawa M."/>
            <person name="Iwata M."/>
            <person name="Karol K.G."/>
            <person name="Koehler B."/>
            <person name="Kolukisaoglu U."/>
            <person name="Kubo M."/>
            <person name="Kurata T."/>
            <person name="Lalonde S."/>
            <person name="Li K."/>
            <person name="Li Y."/>
            <person name="Litt A."/>
            <person name="Lyons E."/>
            <person name="Manning G."/>
            <person name="Maruyama T."/>
            <person name="Michael T.P."/>
            <person name="Mikami K."/>
            <person name="Miyazaki S."/>
            <person name="Morinaga S."/>
            <person name="Murata T."/>
            <person name="Mueller-Roeber B."/>
            <person name="Nelson D.R."/>
            <person name="Obara M."/>
            <person name="Oguri Y."/>
            <person name="Olmstead R.G."/>
            <person name="Onodera N."/>
            <person name="Petersen B.L."/>
            <person name="Pils B."/>
            <person name="Prigge M."/>
            <person name="Rensing S.A."/>
            <person name="Riano-Pachon D.M."/>
            <person name="Roberts A.W."/>
            <person name="Sato Y."/>
            <person name="Scheller H.V."/>
            <person name="Schulz B."/>
            <person name="Schulz C."/>
            <person name="Shakirov E.V."/>
            <person name="Shibagaki N."/>
            <person name="Shinohara N."/>
            <person name="Shippen D.E."/>
            <person name="Soerensen I."/>
            <person name="Sotooka R."/>
            <person name="Sugimoto N."/>
            <person name="Sugita M."/>
            <person name="Sumikawa N."/>
            <person name="Tanurdzic M."/>
            <person name="Theissen G."/>
            <person name="Ulvskov P."/>
            <person name="Wakazuki S."/>
            <person name="Weng J.K."/>
            <person name="Willats W.W."/>
            <person name="Wipf D."/>
            <person name="Wolf P.G."/>
            <person name="Yang L."/>
            <person name="Zimmer A.D."/>
            <person name="Zhu Q."/>
            <person name="Mitros T."/>
            <person name="Hellsten U."/>
            <person name="Loque D."/>
            <person name="Otillar R."/>
            <person name="Salamov A."/>
            <person name="Schmutz J."/>
            <person name="Shapiro H."/>
            <person name="Lindquist E."/>
            <person name="Lucas S."/>
            <person name="Rokhsar D."/>
            <person name="Grigoriev I.V."/>
        </authorList>
    </citation>
    <scope>NUCLEOTIDE SEQUENCE [LARGE SCALE GENOMIC DNA]</scope>
</reference>
<dbReference type="InterPro" id="IPR011990">
    <property type="entry name" value="TPR-like_helical_dom_sf"/>
</dbReference>
<evidence type="ECO:0000256" key="2">
    <source>
        <dbReference type="PROSITE-ProRule" id="PRU00708"/>
    </source>
</evidence>
<dbReference type="InterPro" id="IPR002885">
    <property type="entry name" value="PPR_rpt"/>
</dbReference>
<dbReference type="PROSITE" id="PS51375">
    <property type="entry name" value="PPR"/>
    <property type="match status" value="1"/>
</dbReference>
<evidence type="ECO:0000313" key="3">
    <source>
        <dbReference type="EMBL" id="EFJ11574.1"/>
    </source>
</evidence>
<evidence type="ECO:0000256" key="1">
    <source>
        <dbReference type="ARBA" id="ARBA00022737"/>
    </source>
</evidence>
<dbReference type="GO" id="GO:0009451">
    <property type="term" value="P:RNA modification"/>
    <property type="evidence" value="ECO:0007669"/>
    <property type="project" value="InterPro"/>
</dbReference>
<name>D8SVW7_SELML</name>
<dbReference type="PANTHER" id="PTHR47926">
    <property type="entry name" value="PENTATRICOPEPTIDE REPEAT-CONTAINING PROTEIN"/>
    <property type="match status" value="1"/>
</dbReference>
<dbReference type="InterPro" id="IPR046960">
    <property type="entry name" value="PPR_At4g14850-like_plant"/>
</dbReference>
<dbReference type="HOGENOM" id="CLU_002706_0_0_1"/>
<dbReference type="EMBL" id="GL377646">
    <property type="protein sequence ID" value="EFJ11574.1"/>
    <property type="molecule type" value="Genomic_DNA"/>
</dbReference>
<protein>
    <recommendedName>
        <fullName evidence="5">Pentacotripeptide-repeat region of PRORP domain-containing protein</fullName>
    </recommendedName>
</protein>